<dbReference type="GO" id="GO:0030151">
    <property type="term" value="F:molybdenum ion binding"/>
    <property type="evidence" value="ECO:0007669"/>
    <property type="project" value="InterPro"/>
</dbReference>
<evidence type="ECO:0000313" key="2">
    <source>
        <dbReference type="Proteomes" id="UP000480684"/>
    </source>
</evidence>
<comment type="caution">
    <text evidence="1">The sequence shown here is derived from an EMBL/GenBank/DDBJ whole genome shotgun (WGS) entry which is preliminary data.</text>
</comment>
<sequence length="183" mass="20467">MSENYQRLMMASGGGDDFDRHLFACILAKGLDEAPRPLPRAVGLDAKQLCALRQTYFDGAAWLDLAASGPVGDDALEEDDLRRLLADNATRPGDPAALWLAAMVARRSLAPNHLWQDLGLRSRIDLSGLMRRHFQPLAERNDRDMKWKKFFYRQMCEAEGVVICKSPVCDTCSDFSLCFGAEE</sequence>
<reference evidence="1 2" key="1">
    <citation type="submission" date="2020-02" db="EMBL/GenBank/DDBJ databases">
        <authorList>
            <person name="Dziuba M."/>
            <person name="Kuznetsov B."/>
            <person name="Mardanov A."/>
            <person name="Ravin N."/>
            <person name="Grouzdev D."/>
        </authorList>
    </citation>
    <scope>NUCLEOTIDE SEQUENCE [LARGE SCALE GENOMIC DNA]</scope>
    <source>
        <strain evidence="1 2">SpK</strain>
    </source>
</reference>
<gene>
    <name evidence="1" type="ORF">G4223_00500</name>
</gene>
<dbReference type="EMBL" id="JAAIYP010000003">
    <property type="protein sequence ID" value="NFV78595.1"/>
    <property type="molecule type" value="Genomic_DNA"/>
</dbReference>
<dbReference type="GO" id="GO:0009399">
    <property type="term" value="P:nitrogen fixation"/>
    <property type="evidence" value="ECO:0007669"/>
    <property type="project" value="InterPro"/>
</dbReference>
<evidence type="ECO:0000313" key="1">
    <source>
        <dbReference type="EMBL" id="NFV78595.1"/>
    </source>
</evidence>
<proteinExistence type="predicted"/>
<dbReference type="RefSeq" id="WP_163673666.1">
    <property type="nucleotide sequence ID" value="NZ_JAAIYP010000003.1"/>
</dbReference>
<dbReference type="Pfam" id="PF04891">
    <property type="entry name" value="NifQ"/>
    <property type="match status" value="1"/>
</dbReference>
<name>A0A7C9UWN8_9PROT</name>
<dbReference type="AlphaFoldDB" id="A0A7C9UWN8"/>
<keyword evidence="2" id="KW-1185">Reference proteome</keyword>
<dbReference type="InterPro" id="IPR006975">
    <property type="entry name" value="NifQ"/>
</dbReference>
<accession>A0A7C9UWN8</accession>
<organism evidence="1 2">
    <name type="scientific">Magnetospirillum aberrantis SpK</name>
    <dbReference type="NCBI Taxonomy" id="908842"/>
    <lineage>
        <taxon>Bacteria</taxon>
        <taxon>Pseudomonadati</taxon>
        <taxon>Pseudomonadota</taxon>
        <taxon>Alphaproteobacteria</taxon>
        <taxon>Rhodospirillales</taxon>
        <taxon>Rhodospirillaceae</taxon>
        <taxon>Magnetospirillum</taxon>
    </lineage>
</organism>
<protein>
    <submittedName>
        <fullName evidence="1">Nitrogen fixation protein NifQ</fullName>
    </submittedName>
</protein>
<dbReference type="Proteomes" id="UP000480684">
    <property type="component" value="Unassembled WGS sequence"/>
</dbReference>